<keyword evidence="2" id="KW-1185">Reference proteome</keyword>
<protein>
    <submittedName>
        <fullName evidence="1">Uncharacterized protein</fullName>
    </submittedName>
</protein>
<comment type="caution">
    <text evidence="1">The sequence shown here is derived from an EMBL/GenBank/DDBJ whole genome shotgun (WGS) entry which is preliminary data.</text>
</comment>
<sequence>MPYKHNNYFVDFDRIKIHPVIRTILRAHPLSQALYSVADVPEVYVQQVWHTITKNELARPHRFDLQIDQFDSYLSYKRLWLILELLEPNSRPGRTTYYQFSSAEEVFEGIKRLGYVGPLNRVVDFDKLSWPQVPDTEMLFLQKHKKSFTFFMTIPYGLIANYADMTDPSVIDYCLENDFEEAEQEKPSHGTPTSNTNEEQVEANTQVIETDVDFSATPQDVTTHRVESVIDDIEAEATTDVRKDANLDETGVADDDKTNAEFSDDGENTTIIQSTSSALEHTFDQARVSPDKFSTLNDVIRQLSERMDAEKEAQILKLKALFKGKMPEIDTSVIPTEILFRRPSGVVLRESSSAVQSSAPTIMSIPLPLLFTQTAGISSSTHIRVSFSSTPVSDLPISELTGLLYARLLSMLPPEHQDQDLLSLLRNFQPTPPPVSSSKSDRIYVSSTEFQAFRSEVQSSFADLKSFISQTFSDLSSRLDILEQNDDEKKIKELKMENQSLTSFVDYYKKRSKRFSDERKLLREEVKFSRKCADEKKTVELKCIKLSHQISDFEKVIILERENFAKEKKLIEQKNVGIFKEISGHRTNGEMDFEEERNIFETEIKKLTSKLSELSTYGSGTQRKRRREYVEEKLVWKVKPVEDEKNDEKKEEKIGKKKGNKSFVSTSNAKKNKVLKGKPDFVYSRDQMFRLSKKRSEDGAR</sequence>
<reference evidence="2" key="1">
    <citation type="journal article" date="2022" name="Mol. Ecol. Resour.">
        <title>The genomes of chicory, endive, great burdock and yacon provide insights into Asteraceae palaeo-polyploidization history and plant inulin production.</title>
        <authorList>
            <person name="Fan W."/>
            <person name="Wang S."/>
            <person name="Wang H."/>
            <person name="Wang A."/>
            <person name="Jiang F."/>
            <person name="Liu H."/>
            <person name="Zhao H."/>
            <person name="Xu D."/>
            <person name="Zhang Y."/>
        </authorList>
    </citation>
    <scope>NUCLEOTIDE SEQUENCE [LARGE SCALE GENOMIC DNA]</scope>
    <source>
        <strain evidence="2">cv. Niubang</strain>
    </source>
</reference>
<evidence type="ECO:0000313" key="1">
    <source>
        <dbReference type="EMBL" id="KAI3685596.1"/>
    </source>
</evidence>
<organism evidence="1 2">
    <name type="scientific">Arctium lappa</name>
    <name type="common">Greater burdock</name>
    <name type="synonym">Lappa major</name>
    <dbReference type="NCBI Taxonomy" id="4217"/>
    <lineage>
        <taxon>Eukaryota</taxon>
        <taxon>Viridiplantae</taxon>
        <taxon>Streptophyta</taxon>
        <taxon>Embryophyta</taxon>
        <taxon>Tracheophyta</taxon>
        <taxon>Spermatophyta</taxon>
        <taxon>Magnoliopsida</taxon>
        <taxon>eudicotyledons</taxon>
        <taxon>Gunneridae</taxon>
        <taxon>Pentapetalae</taxon>
        <taxon>asterids</taxon>
        <taxon>campanulids</taxon>
        <taxon>Asterales</taxon>
        <taxon>Asteraceae</taxon>
        <taxon>Carduoideae</taxon>
        <taxon>Cardueae</taxon>
        <taxon>Arctiinae</taxon>
        <taxon>Arctium</taxon>
    </lineage>
</organism>
<evidence type="ECO:0000313" key="2">
    <source>
        <dbReference type="Proteomes" id="UP001055879"/>
    </source>
</evidence>
<accession>A0ACB8YJF6</accession>
<gene>
    <name evidence="1" type="ORF">L6452_34845</name>
</gene>
<dbReference type="EMBL" id="CM042058">
    <property type="protein sequence ID" value="KAI3685596.1"/>
    <property type="molecule type" value="Genomic_DNA"/>
</dbReference>
<dbReference type="Proteomes" id="UP001055879">
    <property type="component" value="Linkage Group LG12"/>
</dbReference>
<proteinExistence type="predicted"/>
<name>A0ACB8YJF6_ARCLA</name>
<reference evidence="1 2" key="2">
    <citation type="journal article" date="2022" name="Mol. Ecol. Resour.">
        <title>The genomes of chicory, endive, great burdock and yacon provide insights into Asteraceae paleo-polyploidization history and plant inulin production.</title>
        <authorList>
            <person name="Fan W."/>
            <person name="Wang S."/>
            <person name="Wang H."/>
            <person name="Wang A."/>
            <person name="Jiang F."/>
            <person name="Liu H."/>
            <person name="Zhao H."/>
            <person name="Xu D."/>
            <person name="Zhang Y."/>
        </authorList>
    </citation>
    <scope>NUCLEOTIDE SEQUENCE [LARGE SCALE GENOMIC DNA]</scope>
    <source>
        <strain evidence="2">cv. Niubang</strain>
    </source>
</reference>